<reference evidence="5" key="1">
    <citation type="submission" date="2020-10" db="EMBL/GenBank/DDBJ databases">
        <authorList>
            <person name="Gilroy R."/>
        </authorList>
    </citation>
    <scope>NUCLEOTIDE SEQUENCE</scope>
    <source>
        <strain evidence="5">CHK190-19873</strain>
    </source>
</reference>
<dbReference type="PROSITE" id="PS51337">
    <property type="entry name" value="B12_BINDING_NTER"/>
    <property type="match status" value="1"/>
</dbReference>
<dbReference type="SUPFAM" id="SSF52242">
    <property type="entry name" value="Cobalamin (vitamin B12)-binding domain"/>
    <property type="match status" value="1"/>
</dbReference>
<dbReference type="GO" id="GO:0031419">
    <property type="term" value="F:cobalamin binding"/>
    <property type="evidence" value="ECO:0007669"/>
    <property type="project" value="InterPro"/>
</dbReference>
<evidence type="ECO:0000259" key="4">
    <source>
        <dbReference type="PROSITE" id="PS51337"/>
    </source>
</evidence>
<dbReference type="InterPro" id="IPR036724">
    <property type="entry name" value="Cobalamin-bd_sf"/>
</dbReference>
<name>A0A9D1ERB8_9FIRM</name>
<dbReference type="InterPro" id="IPR036594">
    <property type="entry name" value="Meth_synthase_dom"/>
</dbReference>
<accession>A0A9D1ERB8</accession>
<dbReference type="Pfam" id="PF02310">
    <property type="entry name" value="B12-binding"/>
    <property type="match status" value="1"/>
</dbReference>
<evidence type="ECO:0000256" key="1">
    <source>
        <dbReference type="ARBA" id="ARBA00022723"/>
    </source>
</evidence>
<organism evidence="5 6">
    <name type="scientific">Candidatus Limivivens intestinipullorum</name>
    <dbReference type="NCBI Taxonomy" id="2840858"/>
    <lineage>
        <taxon>Bacteria</taxon>
        <taxon>Bacillati</taxon>
        <taxon>Bacillota</taxon>
        <taxon>Clostridia</taxon>
        <taxon>Lachnospirales</taxon>
        <taxon>Lachnospiraceae</taxon>
        <taxon>Lachnospiraceae incertae sedis</taxon>
        <taxon>Candidatus Limivivens</taxon>
    </lineage>
</organism>
<dbReference type="SMART" id="SM01018">
    <property type="entry name" value="B12-binding_2"/>
    <property type="match status" value="1"/>
</dbReference>
<dbReference type="InterPro" id="IPR006158">
    <property type="entry name" value="Cobalamin-bd"/>
</dbReference>
<evidence type="ECO:0000313" key="6">
    <source>
        <dbReference type="Proteomes" id="UP000823935"/>
    </source>
</evidence>
<feature type="domain" description="B12-binding" evidence="3">
    <location>
        <begin position="90"/>
        <end position="213"/>
    </location>
</feature>
<sequence length="213" mass="23104">MNYLQDISDSILDGKPKLTEQLISTALEAGVDPVSIINDALAPTMKTVGLKYKNEEIYIAKVLSAARCMKYGLAVIHRYLEETGQEYAPKGIIILGTAAGDLHDVGKNLVGLMFESAGFQVIDLGIDVTDKAFIQAVKDHPDAAVVCISSLLTTSLENMKNIVKALNRLPEREHFKIMVGGAPVTQEFARQIGADAYTDNAYDAAQVAKTYIL</sequence>
<dbReference type="GO" id="GO:0046872">
    <property type="term" value="F:metal ion binding"/>
    <property type="evidence" value="ECO:0007669"/>
    <property type="project" value="UniProtKB-KW"/>
</dbReference>
<dbReference type="PROSITE" id="PS51332">
    <property type="entry name" value="B12_BINDING"/>
    <property type="match status" value="1"/>
</dbReference>
<dbReference type="GO" id="GO:0008705">
    <property type="term" value="F:methionine synthase activity"/>
    <property type="evidence" value="ECO:0007669"/>
    <property type="project" value="TreeGrafter"/>
</dbReference>
<gene>
    <name evidence="5" type="ORF">IAB44_03180</name>
</gene>
<protein>
    <submittedName>
        <fullName evidence="5">Cobalamin-dependent protein</fullName>
    </submittedName>
</protein>
<dbReference type="EMBL" id="DVIQ01000019">
    <property type="protein sequence ID" value="HIS30540.1"/>
    <property type="molecule type" value="Genomic_DNA"/>
</dbReference>
<dbReference type="AlphaFoldDB" id="A0A9D1ERB8"/>
<dbReference type="InterPro" id="IPR003759">
    <property type="entry name" value="Cbl-bd_cap"/>
</dbReference>
<feature type="domain" description="B12-binding N-terminal" evidence="4">
    <location>
        <begin position="1"/>
        <end position="88"/>
    </location>
</feature>
<reference evidence="5" key="2">
    <citation type="journal article" date="2021" name="PeerJ">
        <title>Extensive microbial diversity within the chicken gut microbiome revealed by metagenomics and culture.</title>
        <authorList>
            <person name="Gilroy R."/>
            <person name="Ravi A."/>
            <person name="Getino M."/>
            <person name="Pursley I."/>
            <person name="Horton D.L."/>
            <person name="Alikhan N.F."/>
            <person name="Baker D."/>
            <person name="Gharbi K."/>
            <person name="Hall N."/>
            <person name="Watson M."/>
            <person name="Adriaenssens E.M."/>
            <person name="Foster-Nyarko E."/>
            <person name="Jarju S."/>
            <person name="Secka A."/>
            <person name="Antonio M."/>
            <person name="Oren A."/>
            <person name="Chaudhuri R.R."/>
            <person name="La Ragione R."/>
            <person name="Hildebrand F."/>
            <person name="Pallen M.J."/>
        </authorList>
    </citation>
    <scope>NUCLEOTIDE SEQUENCE</scope>
    <source>
        <strain evidence="5">CHK190-19873</strain>
    </source>
</reference>
<evidence type="ECO:0000313" key="5">
    <source>
        <dbReference type="EMBL" id="HIS30540.1"/>
    </source>
</evidence>
<proteinExistence type="predicted"/>
<dbReference type="Gene3D" id="3.40.50.280">
    <property type="entry name" value="Cobalamin-binding domain"/>
    <property type="match status" value="1"/>
</dbReference>
<dbReference type="Pfam" id="PF02607">
    <property type="entry name" value="B12-binding_2"/>
    <property type="match status" value="1"/>
</dbReference>
<dbReference type="Proteomes" id="UP000823935">
    <property type="component" value="Unassembled WGS sequence"/>
</dbReference>
<dbReference type="PANTHER" id="PTHR45833">
    <property type="entry name" value="METHIONINE SYNTHASE"/>
    <property type="match status" value="1"/>
</dbReference>
<keyword evidence="2" id="KW-0170">Cobalt</keyword>
<dbReference type="Gene3D" id="1.10.1240.10">
    <property type="entry name" value="Methionine synthase domain"/>
    <property type="match status" value="1"/>
</dbReference>
<dbReference type="GO" id="GO:0050667">
    <property type="term" value="P:homocysteine metabolic process"/>
    <property type="evidence" value="ECO:0007669"/>
    <property type="project" value="TreeGrafter"/>
</dbReference>
<dbReference type="GO" id="GO:0005829">
    <property type="term" value="C:cytosol"/>
    <property type="evidence" value="ECO:0007669"/>
    <property type="project" value="TreeGrafter"/>
</dbReference>
<dbReference type="GO" id="GO:0046653">
    <property type="term" value="P:tetrahydrofolate metabolic process"/>
    <property type="evidence" value="ECO:0007669"/>
    <property type="project" value="TreeGrafter"/>
</dbReference>
<comment type="caution">
    <text evidence="5">The sequence shown here is derived from an EMBL/GenBank/DDBJ whole genome shotgun (WGS) entry which is preliminary data.</text>
</comment>
<dbReference type="InterPro" id="IPR050554">
    <property type="entry name" value="Met_Synthase/Corrinoid"/>
</dbReference>
<dbReference type="PANTHER" id="PTHR45833:SF1">
    <property type="entry name" value="METHIONINE SYNTHASE"/>
    <property type="match status" value="1"/>
</dbReference>
<evidence type="ECO:0000259" key="3">
    <source>
        <dbReference type="PROSITE" id="PS51332"/>
    </source>
</evidence>
<dbReference type="SUPFAM" id="SSF47644">
    <property type="entry name" value="Methionine synthase domain"/>
    <property type="match status" value="1"/>
</dbReference>
<evidence type="ECO:0000256" key="2">
    <source>
        <dbReference type="ARBA" id="ARBA00023285"/>
    </source>
</evidence>
<keyword evidence="1" id="KW-0479">Metal-binding</keyword>